<dbReference type="Proteomes" id="UP001234989">
    <property type="component" value="Chromosome 1"/>
</dbReference>
<name>A0AAF0T517_SOLVR</name>
<dbReference type="AlphaFoldDB" id="A0AAF0T517"/>
<dbReference type="EMBL" id="CP133612">
    <property type="protein sequence ID" value="WMV08017.1"/>
    <property type="molecule type" value="Genomic_DNA"/>
</dbReference>
<proteinExistence type="predicted"/>
<accession>A0AAF0T517</accession>
<dbReference type="PANTHER" id="PTHR48302:SF2">
    <property type="entry name" value="DUF1985 DOMAIN-CONTAINING PROTEIN"/>
    <property type="match status" value="1"/>
</dbReference>
<evidence type="ECO:0000313" key="3">
    <source>
        <dbReference type="Proteomes" id="UP001234989"/>
    </source>
</evidence>
<gene>
    <name evidence="2" type="ORF">MTR67_001402</name>
</gene>
<dbReference type="PANTHER" id="PTHR48302">
    <property type="entry name" value="ULP1 PROTEASE FAMILY, C-TERMINAL CATALYTIC DOMAIN CONTAINING PROTEIN"/>
    <property type="match status" value="1"/>
</dbReference>
<evidence type="ECO:0000256" key="1">
    <source>
        <dbReference type="SAM" id="MobiDB-lite"/>
    </source>
</evidence>
<sequence length="414" mass="46228">MDTNQGPWSDLRTVGRDLANFLSWIWGGLAVVNHKPPAQAVVKSTNGCSNIVPTPEELAAIDLPEDQHAPTSSHPTTSVNPKVVQPKDISGFEDFSTSHPEQLPFSIPDESPTPTSNNISSDAQKVNSVNLDIEEVKEFLMDYVDKKFENLESLIKKNHSQLMESRHREDNLPLKDVVGKHMACTVEVFEQKGNVDPQSRTFQFDKQPFLPIQIDLADEVGVSVDEVGVSVNEITISHPTQAAIDALISDLGKVHIPAKPLSVFDQQDLIGNHALLSDSQLPTDIPITEIIVWSVSKIHVPRNRLPSKILQSPYLTSFGSSEKGKDKLDGDIRLYFPFEGCRIIYQPPSNLLDEYMQWVTKGLLKTHANKKSTEDKYRAKASSFGFEMMDFVVAFPIDKNGFYDMSQPNKCWTD</sequence>
<feature type="compositionally biased region" description="Polar residues" evidence="1">
    <location>
        <begin position="112"/>
        <end position="121"/>
    </location>
</feature>
<reference evidence="2" key="1">
    <citation type="submission" date="2023-08" db="EMBL/GenBank/DDBJ databases">
        <title>A de novo genome assembly of Solanum verrucosum Schlechtendal, a Mexican diploid species geographically isolated from the other diploid A-genome species in potato relatives.</title>
        <authorList>
            <person name="Hosaka K."/>
        </authorList>
    </citation>
    <scope>NUCLEOTIDE SEQUENCE</scope>
    <source>
        <tissue evidence="2">Young leaves</tissue>
    </source>
</reference>
<protein>
    <submittedName>
        <fullName evidence="2">Uncharacterized protein</fullName>
    </submittedName>
</protein>
<feature type="region of interest" description="Disordered" evidence="1">
    <location>
        <begin position="89"/>
        <end position="121"/>
    </location>
</feature>
<organism evidence="2 3">
    <name type="scientific">Solanum verrucosum</name>
    <dbReference type="NCBI Taxonomy" id="315347"/>
    <lineage>
        <taxon>Eukaryota</taxon>
        <taxon>Viridiplantae</taxon>
        <taxon>Streptophyta</taxon>
        <taxon>Embryophyta</taxon>
        <taxon>Tracheophyta</taxon>
        <taxon>Spermatophyta</taxon>
        <taxon>Magnoliopsida</taxon>
        <taxon>eudicotyledons</taxon>
        <taxon>Gunneridae</taxon>
        <taxon>Pentapetalae</taxon>
        <taxon>asterids</taxon>
        <taxon>lamiids</taxon>
        <taxon>Solanales</taxon>
        <taxon>Solanaceae</taxon>
        <taxon>Solanoideae</taxon>
        <taxon>Solaneae</taxon>
        <taxon>Solanum</taxon>
    </lineage>
</organism>
<keyword evidence="3" id="KW-1185">Reference proteome</keyword>
<evidence type="ECO:0000313" key="2">
    <source>
        <dbReference type="EMBL" id="WMV08017.1"/>
    </source>
</evidence>